<keyword evidence="1" id="KW-1133">Transmembrane helix</keyword>
<feature type="transmembrane region" description="Helical" evidence="1">
    <location>
        <begin position="39"/>
        <end position="61"/>
    </location>
</feature>
<keyword evidence="1" id="KW-0812">Transmembrane</keyword>
<organism evidence="2">
    <name type="scientific">Lepeophtheirus salmonis</name>
    <name type="common">Salmon louse</name>
    <name type="synonym">Caligus salmonis</name>
    <dbReference type="NCBI Taxonomy" id="72036"/>
    <lineage>
        <taxon>Eukaryota</taxon>
        <taxon>Metazoa</taxon>
        <taxon>Ecdysozoa</taxon>
        <taxon>Arthropoda</taxon>
        <taxon>Crustacea</taxon>
        <taxon>Multicrustacea</taxon>
        <taxon>Hexanauplia</taxon>
        <taxon>Copepoda</taxon>
        <taxon>Siphonostomatoida</taxon>
        <taxon>Caligidae</taxon>
        <taxon>Lepeophtheirus</taxon>
    </lineage>
</organism>
<dbReference type="AlphaFoldDB" id="A0A0K2T8P7"/>
<proteinExistence type="predicted"/>
<dbReference type="EMBL" id="HACA01004586">
    <property type="protein sequence ID" value="CDW21947.1"/>
    <property type="molecule type" value="Transcribed_RNA"/>
</dbReference>
<keyword evidence="1" id="KW-0472">Membrane</keyword>
<accession>A0A0K2T8P7</accession>
<sequence>MLEDPFSVPCPEVRRLSPKISWRMWRSCHLHFAEKHSKYIMFPFLCLTMGICLPPNTFVLFI</sequence>
<name>A0A0K2T8P7_LEPSM</name>
<reference evidence="2" key="1">
    <citation type="submission" date="2014-05" db="EMBL/GenBank/DDBJ databases">
        <authorList>
            <person name="Chronopoulou M."/>
        </authorList>
    </citation>
    <scope>NUCLEOTIDE SEQUENCE</scope>
    <source>
        <tissue evidence="2">Whole organism</tissue>
    </source>
</reference>
<protein>
    <submittedName>
        <fullName evidence="2">Uncharacterized protein</fullName>
    </submittedName>
</protein>
<evidence type="ECO:0000256" key="1">
    <source>
        <dbReference type="SAM" id="Phobius"/>
    </source>
</evidence>
<evidence type="ECO:0000313" key="2">
    <source>
        <dbReference type="EMBL" id="CDW21947.1"/>
    </source>
</evidence>